<name>A0A0G4HQ03_9ALVE</name>
<accession>A0A0G4HQ03</accession>
<dbReference type="AlphaFoldDB" id="A0A0G4HQ03"/>
<protein>
    <submittedName>
        <fullName evidence="2">Uncharacterized protein</fullName>
    </submittedName>
</protein>
<evidence type="ECO:0000256" key="1">
    <source>
        <dbReference type="SAM" id="SignalP"/>
    </source>
</evidence>
<feature type="signal peptide" evidence="1">
    <location>
        <begin position="1"/>
        <end position="22"/>
    </location>
</feature>
<evidence type="ECO:0000313" key="2">
    <source>
        <dbReference type="EMBL" id="CEM46361.1"/>
    </source>
</evidence>
<organism evidence="2">
    <name type="scientific">Chromera velia CCMP2878</name>
    <dbReference type="NCBI Taxonomy" id="1169474"/>
    <lineage>
        <taxon>Eukaryota</taxon>
        <taxon>Sar</taxon>
        <taxon>Alveolata</taxon>
        <taxon>Colpodellida</taxon>
        <taxon>Chromeraceae</taxon>
        <taxon>Chromera</taxon>
    </lineage>
</organism>
<proteinExistence type="predicted"/>
<dbReference type="EMBL" id="CDMZ01003435">
    <property type="protein sequence ID" value="CEM46361.1"/>
    <property type="molecule type" value="Genomic_DNA"/>
</dbReference>
<dbReference type="VEuPathDB" id="CryptoDB:Cvel_30032"/>
<gene>
    <name evidence="2" type="ORF">Cvel_30032</name>
</gene>
<feature type="chain" id="PRO_5005191842" evidence="1">
    <location>
        <begin position="23"/>
        <end position="275"/>
    </location>
</feature>
<reference evidence="2" key="1">
    <citation type="submission" date="2014-11" db="EMBL/GenBank/DDBJ databases">
        <authorList>
            <person name="Otto D Thomas"/>
            <person name="Naeem Raeece"/>
        </authorList>
    </citation>
    <scope>NUCLEOTIDE SEQUENCE</scope>
</reference>
<sequence>MNRHLECLAGQFLLLPLSLLAALPEQVYNPALTAFPFPLYLPYCGPGIVNAGAHRLWTNHGLMIPFIEGCIWHWWEKENRLKAEICEYVLPKSLEYIWLRWKQATGDSVLCRIQRKDDRIWGISLQAARAIAIAGMPFLSKVVLNKEEWRTVYDVEGSERDFNCFVDGVAGYCKTWGCDKEKKWLSCSVIATVKERKQAVSAEEKANALKELLLAQQGMQQRLLPDIPRRACRERLNVWLLGSIRRRAGSLNRITWQQRLLFQFSLTMRLLPPPL</sequence>
<keyword evidence="1" id="KW-0732">Signal</keyword>